<evidence type="ECO:0000256" key="28">
    <source>
        <dbReference type="SAM" id="Phobius"/>
    </source>
</evidence>
<keyword evidence="20" id="KW-1015">Disulfide bond</keyword>
<proteinExistence type="inferred from homology"/>
<feature type="binding site" evidence="25">
    <location>
        <position position="366"/>
    </location>
    <ligand>
        <name>Zn(2+)</name>
        <dbReference type="ChEBI" id="CHEBI:29105"/>
        <note>catalytic</note>
    </ligand>
</feature>
<comment type="catalytic activity">
    <reaction evidence="1">
        <text>Release of an N-terminal amino acid, Xaa-|-Yaa- from a peptide, amide or arylamide. Xaa is preferably Ala, but may be most amino acids including Pro (slow action). When a terminal hydrophobic residue is followed by a prolyl residue, the two may be released as an intact Xaa-Pro dipeptide.</text>
        <dbReference type="EC" id="3.4.11.2"/>
    </reaction>
</comment>
<dbReference type="GO" id="GO:0005886">
    <property type="term" value="C:plasma membrane"/>
    <property type="evidence" value="ECO:0007669"/>
    <property type="project" value="UniProtKB-SubCell"/>
</dbReference>
<dbReference type="FunFam" id="2.60.40.1910:FF:000008">
    <property type="entry name" value="Aminopeptidase"/>
    <property type="match status" value="1"/>
</dbReference>
<evidence type="ECO:0000256" key="22">
    <source>
        <dbReference type="ARBA" id="ARBA00023288"/>
    </source>
</evidence>
<evidence type="ECO:0000256" key="17">
    <source>
        <dbReference type="ARBA" id="ARBA00022989"/>
    </source>
</evidence>
<keyword evidence="9" id="KW-0336">GPI-anchor</keyword>
<evidence type="ECO:0000256" key="7">
    <source>
        <dbReference type="ARBA" id="ARBA00022438"/>
    </source>
</evidence>
<keyword evidence="16" id="KW-0735">Signal-anchor</keyword>
<keyword evidence="19 28" id="KW-0472">Membrane</keyword>
<evidence type="ECO:0000256" key="27">
    <source>
        <dbReference type="SAM" id="MobiDB-lite"/>
    </source>
</evidence>
<dbReference type="FunFam" id="1.25.50.20:FF:000001">
    <property type="entry name" value="Aminopeptidase"/>
    <property type="match status" value="1"/>
</dbReference>
<dbReference type="InterPro" id="IPR014782">
    <property type="entry name" value="Peptidase_M1_dom"/>
</dbReference>
<keyword evidence="12 25" id="KW-0479">Metal-binding</keyword>
<evidence type="ECO:0000256" key="23">
    <source>
        <dbReference type="ARBA" id="ARBA00042613"/>
    </source>
</evidence>
<keyword evidence="13 29" id="KW-0732">Signal</keyword>
<evidence type="ECO:0000259" key="31">
    <source>
        <dbReference type="Pfam" id="PF11838"/>
    </source>
</evidence>
<dbReference type="Gene3D" id="1.10.390.10">
    <property type="entry name" value="Neutral Protease Domain 2"/>
    <property type="match status" value="1"/>
</dbReference>
<dbReference type="CDD" id="cd09601">
    <property type="entry name" value="M1_APN-Q_like"/>
    <property type="match status" value="1"/>
</dbReference>
<feature type="domain" description="Aminopeptidase N-like N-terminal" evidence="32">
    <location>
        <begin position="51"/>
        <end position="239"/>
    </location>
</feature>
<evidence type="ECO:0000256" key="4">
    <source>
        <dbReference type="ARBA" id="ARBA00010136"/>
    </source>
</evidence>
<dbReference type="GO" id="GO:0070006">
    <property type="term" value="F:metalloaminopeptidase activity"/>
    <property type="evidence" value="ECO:0007669"/>
    <property type="project" value="TreeGrafter"/>
</dbReference>
<comment type="caution">
    <text evidence="33">The sequence shown here is derived from an EMBL/GenBank/DDBJ whole genome shotgun (WGS) entry which is preliminary data.</text>
</comment>
<dbReference type="InterPro" id="IPR001930">
    <property type="entry name" value="Peptidase_M1"/>
</dbReference>
<dbReference type="GO" id="GO:0016285">
    <property type="term" value="F:alanyl aminopeptidase activity"/>
    <property type="evidence" value="ECO:0007669"/>
    <property type="project" value="UniProtKB-EC"/>
</dbReference>
<evidence type="ECO:0000256" key="16">
    <source>
        <dbReference type="ARBA" id="ARBA00022968"/>
    </source>
</evidence>
<evidence type="ECO:0000259" key="30">
    <source>
        <dbReference type="Pfam" id="PF01433"/>
    </source>
</evidence>
<dbReference type="Pfam" id="PF17900">
    <property type="entry name" value="Peptidase_M1_N"/>
    <property type="match status" value="1"/>
</dbReference>
<evidence type="ECO:0000256" key="14">
    <source>
        <dbReference type="ARBA" id="ARBA00022801"/>
    </source>
</evidence>
<dbReference type="InParanoid" id="A0A2J7PPF0"/>
<name>A0A2J7PPF0_9NEOP</name>
<dbReference type="Gene3D" id="2.60.40.1910">
    <property type="match status" value="1"/>
</dbReference>
<evidence type="ECO:0000256" key="25">
    <source>
        <dbReference type="PIRSR" id="PIRSR634016-3"/>
    </source>
</evidence>
<dbReference type="Gene3D" id="2.60.40.1730">
    <property type="entry name" value="tricorn interacting facor f3 domain"/>
    <property type="match status" value="1"/>
</dbReference>
<keyword evidence="34" id="KW-1185">Reference proteome</keyword>
<dbReference type="SUPFAM" id="SSF63737">
    <property type="entry name" value="Leukotriene A4 hydrolase N-terminal domain"/>
    <property type="match status" value="1"/>
</dbReference>
<dbReference type="GO" id="GO:0006508">
    <property type="term" value="P:proteolysis"/>
    <property type="evidence" value="ECO:0007669"/>
    <property type="project" value="UniProtKB-KW"/>
</dbReference>
<dbReference type="InterPro" id="IPR024571">
    <property type="entry name" value="ERAP1-like_C_dom"/>
</dbReference>
<dbReference type="PRINTS" id="PR00756">
    <property type="entry name" value="ALADIPTASE"/>
</dbReference>
<feature type="transmembrane region" description="Helical" evidence="28">
    <location>
        <begin position="995"/>
        <end position="1015"/>
    </location>
</feature>
<keyword evidence="11 28" id="KW-0812">Transmembrane</keyword>
<keyword evidence="14" id="KW-0378">Hydrolase</keyword>
<evidence type="ECO:0000256" key="13">
    <source>
        <dbReference type="ARBA" id="ARBA00022729"/>
    </source>
</evidence>
<organism evidence="33 34">
    <name type="scientific">Cryptotermes secundus</name>
    <dbReference type="NCBI Taxonomy" id="105785"/>
    <lineage>
        <taxon>Eukaryota</taxon>
        <taxon>Metazoa</taxon>
        <taxon>Ecdysozoa</taxon>
        <taxon>Arthropoda</taxon>
        <taxon>Hexapoda</taxon>
        <taxon>Insecta</taxon>
        <taxon>Pterygota</taxon>
        <taxon>Neoptera</taxon>
        <taxon>Polyneoptera</taxon>
        <taxon>Dictyoptera</taxon>
        <taxon>Blattodea</taxon>
        <taxon>Blattoidea</taxon>
        <taxon>Termitoidae</taxon>
        <taxon>Kalotermitidae</taxon>
        <taxon>Cryptotermitinae</taxon>
        <taxon>Cryptotermes</taxon>
    </lineage>
</organism>
<evidence type="ECO:0000256" key="8">
    <source>
        <dbReference type="ARBA" id="ARBA00022475"/>
    </source>
</evidence>
<evidence type="ECO:0000256" key="1">
    <source>
        <dbReference type="ARBA" id="ARBA00000098"/>
    </source>
</evidence>
<evidence type="ECO:0000256" key="5">
    <source>
        <dbReference type="ARBA" id="ARBA00012564"/>
    </source>
</evidence>
<gene>
    <name evidence="33" type="ORF">B7P43_G01820</name>
</gene>
<feature type="chain" id="PRO_5014375251" description="Aminopeptidase N" evidence="29">
    <location>
        <begin position="25"/>
        <end position="1018"/>
    </location>
</feature>
<dbReference type="GO" id="GO:0098552">
    <property type="term" value="C:side of membrane"/>
    <property type="evidence" value="ECO:0007669"/>
    <property type="project" value="UniProtKB-KW"/>
</dbReference>
<feature type="binding site" evidence="25">
    <location>
        <position position="347"/>
    </location>
    <ligand>
        <name>Zn(2+)</name>
        <dbReference type="ChEBI" id="CHEBI:29105"/>
        <note>catalytic</note>
    </ligand>
</feature>
<evidence type="ECO:0000313" key="34">
    <source>
        <dbReference type="Proteomes" id="UP000235965"/>
    </source>
</evidence>
<comment type="similarity">
    <text evidence="4">Belongs to the peptidase M1 family.</text>
</comment>
<protein>
    <recommendedName>
        <fullName evidence="6">Aminopeptidase N</fullName>
        <ecNumber evidence="5">3.4.11.2</ecNumber>
    </recommendedName>
    <alternativeName>
        <fullName evidence="23">Microsomal aminopeptidase</fullName>
    </alternativeName>
</protein>
<keyword evidence="17 28" id="KW-1133">Transmembrane helix</keyword>
<feature type="active site" description="Proton acceptor" evidence="24">
    <location>
        <position position="344"/>
    </location>
</feature>
<dbReference type="FunFam" id="1.10.390.10:FF:000013">
    <property type="entry name" value="Aminopeptidase N"/>
    <property type="match status" value="1"/>
</dbReference>
<dbReference type="PANTHER" id="PTHR11533:SF290">
    <property type="entry name" value="AMINOPEPTIDASE"/>
    <property type="match status" value="1"/>
</dbReference>
<feature type="domain" description="ERAP1-like C-terminal" evidence="31">
    <location>
        <begin position="573"/>
        <end position="890"/>
    </location>
</feature>
<dbReference type="STRING" id="105785.A0A2J7PPF0"/>
<evidence type="ECO:0000259" key="32">
    <source>
        <dbReference type="Pfam" id="PF17900"/>
    </source>
</evidence>
<evidence type="ECO:0000256" key="24">
    <source>
        <dbReference type="PIRSR" id="PIRSR634016-1"/>
    </source>
</evidence>
<evidence type="ECO:0000256" key="3">
    <source>
        <dbReference type="ARBA" id="ARBA00004609"/>
    </source>
</evidence>
<dbReference type="GO" id="GO:0008270">
    <property type="term" value="F:zinc ion binding"/>
    <property type="evidence" value="ECO:0007669"/>
    <property type="project" value="InterPro"/>
</dbReference>
<feature type="region of interest" description="Disordered" evidence="27">
    <location>
        <begin position="911"/>
        <end position="991"/>
    </location>
</feature>
<dbReference type="InterPro" id="IPR034016">
    <property type="entry name" value="M1_APN-typ"/>
</dbReference>
<dbReference type="GO" id="GO:0005737">
    <property type="term" value="C:cytoplasm"/>
    <property type="evidence" value="ECO:0007669"/>
    <property type="project" value="TreeGrafter"/>
</dbReference>
<evidence type="ECO:0000256" key="10">
    <source>
        <dbReference type="ARBA" id="ARBA00022670"/>
    </source>
</evidence>
<keyword evidence="10" id="KW-0645">Protease</keyword>
<evidence type="ECO:0000256" key="18">
    <source>
        <dbReference type="ARBA" id="ARBA00023049"/>
    </source>
</evidence>
<feature type="domain" description="Peptidase M1 membrane alanine aminopeptidase" evidence="30">
    <location>
        <begin position="272"/>
        <end position="495"/>
    </location>
</feature>
<comment type="subcellular location">
    <subcellularLocation>
        <location evidence="3">Cell membrane</location>
        <topology evidence="3">Lipid-anchor</topology>
        <topology evidence="3">GPI-anchor</topology>
    </subcellularLocation>
    <subcellularLocation>
        <location evidence="2">Membrane</location>
        <topology evidence="2">Single-pass type II membrane protein</topology>
    </subcellularLocation>
</comment>
<dbReference type="EC" id="3.4.11.2" evidence="5"/>
<dbReference type="GO" id="GO:0043171">
    <property type="term" value="P:peptide catabolic process"/>
    <property type="evidence" value="ECO:0007669"/>
    <property type="project" value="TreeGrafter"/>
</dbReference>
<dbReference type="Gene3D" id="1.25.50.20">
    <property type="match status" value="1"/>
</dbReference>
<evidence type="ECO:0000256" key="11">
    <source>
        <dbReference type="ARBA" id="ARBA00022692"/>
    </source>
</evidence>
<evidence type="ECO:0000256" key="12">
    <source>
        <dbReference type="ARBA" id="ARBA00022723"/>
    </source>
</evidence>
<dbReference type="EMBL" id="NEVH01023278">
    <property type="protein sequence ID" value="PNF18181.1"/>
    <property type="molecule type" value="Genomic_DNA"/>
</dbReference>
<feature type="site" description="Transition state stabilizer" evidence="26">
    <location>
        <position position="429"/>
    </location>
</feature>
<accession>A0A2J7PPF0</accession>
<dbReference type="OrthoDB" id="8189111at2759"/>
<evidence type="ECO:0000256" key="21">
    <source>
        <dbReference type="ARBA" id="ARBA00023180"/>
    </source>
</evidence>
<evidence type="ECO:0000256" key="2">
    <source>
        <dbReference type="ARBA" id="ARBA00004606"/>
    </source>
</evidence>
<sequence length="1018" mass="114635">MEWKIVKFSTTLLQILVVTNFTSASPLLEAAVPSNIRTSEINYRLPNNVIPSNYIITLDPLKEADDPETFTGEVKITVKVTEDTNSITLHYNDLSIDSITVTPVIGGTEIPVDYEYESVTHFCVIKINSEDENIIFKASEEYIITINYKGHHRNDMYGFYRSSYKDEDGKTVWLATTQFEPGNARRAFPCFDEPALKATFKISIKKKPGLQAISNMPREDDDDETYYNFEITPVMSTYLIAFIVSDFTVLRNEPENFGVWARKGAIEQAEYSRDVGPKLLHAIEGFLDVKYPLPKLDVVAVPDFSSGAMENWGLTTYRERIVLYDEDHATAATKQQIATVVAHEFAHQWFGDLVSPEWWNYLWLNEGFATYFESFATDLVETEWRLQEQFVVRDLQSALAADALLTTHPITQPVDSPNSIRAIFDTISYEKAGSVIRMMEHFVTTEVFKKGLKRYLVARDHLDANENHLYEAINAELLETKPGSHENVADILHTWTQQAGYPLVTITSEDSGLTITQERFLLTRASTRNEGSTLWSVPLTYAVQDGDFTDTSTKEWLTESSLKIGRPTEEDKWFIFNVQQIGFYRVNYDEHNWNLLTNYLKSEDYEKIPPVNRAQILDDALNLARAGILEYSTALELTQYLEEEVDYIPWYSALNAFSFLNLRLAGTSTHPLFKEYILKLIQHVYEDLTYEESDADDHVTKLLRSSILQWACNLDHEDCVEKAKGKFHALHEGSSIKPNLQSVTYCTALRHGGEEEWNLLWDKYVKSNFATEQSLILGVLGCTAHQELINEYLKKSITDNGDIRRQDAASVFSAVYSNPQGFQFAFDFLRNSYGDIVNFYGTGVASVLTGIAARITTQEQLTEFENFIEHNELGAATEAARRAVESAKENLAWVEKYESEINSWLVSLTTVEPTEPPTASPPTETPTASPPTEPPTASPPTETPTASPPTEPPTESPPTEPPTASPPTEPPTAAPPTPTEAATPSTTGEASSVSLSPVLCITLFCTILYQIVTVFKVK</sequence>
<reference evidence="33 34" key="1">
    <citation type="submission" date="2017-12" db="EMBL/GenBank/DDBJ databases">
        <title>Hemimetabolous genomes reveal molecular basis of termite eusociality.</title>
        <authorList>
            <person name="Harrison M.C."/>
            <person name="Jongepier E."/>
            <person name="Robertson H.M."/>
            <person name="Arning N."/>
            <person name="Bitard-Feildel T."/>
            <person name="Chao H."/>
            <person name="Childers C.P."/>
            <person name="Dinh H."/>
            <person name="Doddapaneni H."/>
            <person name="Dugan S."/>
            <person name="Gowin J."/>
            <person name="Greiner C."/>
            <person name="Han Y."/>
            <person name="Hu H."/>
            <person name="Hughes D.S.T."/>
            <person name="Huylmans A.-K."/>
            <person name="Kemena C."/>
            <person name="Kremer L.P.M."/>
            <person name="Lee S.L."/>
            <person name="Lopez-Ezquerra A."/>
            <person name="Mallet L."/>
            <person name="Monroy-Kuhn J.M."/>
            <person name="Moser A."/>
            <person name="Murali S.C."/>
            <person name="Muzny D.M."/>
            <person name="Otani S."/>
            <person name="Piulachs M.-D."/>
            <person name="Poelchau M."/>
            <person name="Qu J."/>
            <person name="Schaub F."/>
            <person name="Wada-Katsumata A."/>
            <person name="Worley K.C."/>
            <person name="Xie Q."/>
            <person name="Ylla G."/>
            <person name="Poulsen M."/>
            <person name="Gibbs R.A."/>
            <person name="Schal C."/>
            <person name="Richards S."/>
            <person name="Belles X."/>
            <person name="Korb J."/>
            <person name="Bornberg-Bauer E."/>
        </authorList>
    </citation>
    <scope>NUCLEOTIDE SEQUENCE [LARGE SCALE GENOMIC DNA]</scope>
    <source>
        <tissue evidence="33">Whole body</tissue>
    </source>
</reference>
<keyword evidence="18" id="KW-0482">Metalloprotease</keyword>
<dbReference type="InterPro" id="IPR045357">
    <property type="entry name" value="Aminopeptidase_N-like_N"/>
</dbReference>
<keyword evidence="8" id="KW-1003">Cell membrane</keyword>
<dbReference type="Pfam" id="PF11838">
    <property type="entry name" value="ERAP1_C"/>
    <property type="match status" value="1"/>
</dbReference>
<dbReference type="GO" id="GO:0042277">
    <property type="term" value="F:peptide binding"/>
    <property type="evidence" value="ECO:0007669"/>
    <property type="project" value="TreeGrafter"/>
</dbReference>
<evidence type="ECO:0000256" key="29">
    <source>
        <dbReference type="SAM" id="SignalP"/>
    </source>
</evidence>
<dbReference type="InterPro" id="IPR050344">
    <property type="entry name" value="Peptidase_M1_aminopeptidases"/>
</dbReference>
<dbReference type="SUPFAM" id="SSF55486">
    <property type="entry name" value="Metalloproteases ('zincins'), catalytic domain"/>
    <property type="match status" value="1"/>
</dbReference>
<feature type="binding site" evidence="25">
    <location>
        <position position="343"/>
    </location>
    <ligand>
        <name>Zn(2+)</name>
        <dbReference type="ChEBI" id="CHEBI:29105"/>
        <note>catalytic</note>
    </ligand>
</feature>
<keyword evidence="22" id="KW-0449">Lipoprotein</keyword>
<feature type="signal peptide" evidence="29">
    <location>
        <begin position="1"/>
        <end position="24"/>
    </location>
</feature>
<keyword evidence="21" id="KW-0325">Glycoprotein</keyword>
<keyword evidence="15 25" id="KW-0862">Zinc</keyword>
<feature type="compositionally biased region" description="Pro residues" evidence="27">
    <location>
        <begin position="914"/>
        <end position="978"/>
    </location>
</feature>
<evidence type="ECO:0000256" key="26">
    <source>
        <dbReference type="PIRSR" id="PIRSR634016-4"/>
    </source>
</evidence>
<evidence type="ECO:0000256" key="20">
    <source>
        <dbReference type="ARBA" id="ARBA00023157"/>
    </source>
</evidence>
<evidence type="ECO:0000256" key="19">
    <source>
        <dbReference type="ARBA" id="ARBA00023136"/>
    </source>
</evidence>
<keyword evidence="7 33" id="KW-0031">Aminopeptidase</keyword>
<dbReference type="Pfam" id="PF01433">
    <property type="entry name" value="Peptidase_M1"/>
    <property type="match status" value="1"/>
</dbReference>
<comment type="cofactor">
    <cofactor evidence="25">
        <name>Zn(2+)</name>
        <dbReference type="ChEBI" id="CHEBI:29105"/>
    </cofactor>
    <text evidence="25">Binds 1 zinc ion per subunit.</text>
</comment>
<dbReference type="InterPro" id="IPR042097">
    <property type="entry name" value="Aminopeptidase_N-like_N_sf"/>
</dbReference>
<dbReference type="AlphaFoldDB" id="A0A2J7PPF0"/>
<dbReference type="FunFam" id="2.60.40.1730:FF:000012">
    <property type="entry name" value="Aminopeptidase N"/>
    <property type="match status" value="1"/>
</dbReference>
<evidence type="ECO:0000313" key="33">
    <source>
        <dbReference type="EMBL" id="PNF18181.1"/>
    </source>
</evidence>
<evidence type="ECO:0000256" key="15">
    <source>
        <dbReference type="ARBA" id="ARBA00022833"/>
    </source>
</evidence>
<evidence type="ECO:0000256" key="9">
    <source>
        <dbReference type="ARBA" id="ARBA00022622"/>
    </source>
</evidence>
<dbReference type="GO" id="GO:0005615">
    <property type="term" value="C:extracellular space"/>
    <property type="evidence" value="ECO:0007669"/>
    <property type="project" value="TreeGrafter"/>
</dbReference>
<dbReference type="PANTHER" id="PTHR11533">
    <property type="entry name" value="PROTEASE M1 ZINC METALLOPROTEASE"/>
    <property type="match status" value="1"/>
</dbReference>
<dbReference type="InterPro" id="IPR027268">
    <property type="entry name" value="Peptidase_M4/M1_CTD_sf"/>
</dbReference>
<dbReference type="Proteomes" id="UP000235965">
    <property type="component" value="Unassembled WGS sequence"/>
</dbReference>
<evidence type="ECO:0000256" key="6">
    <source>
        <dbReference type="ARBA" id="ARBA00015611"/>
    </source>
</evidence>